<feature type="domain" description="Hint" evidence="2">
    <location>
        <begin position="454"/>
        <end position="498"/>
    </location>
</feature>
<dbReference type="InterPro" id="IPR006141">
    <property type="entry name" value="Intein_N"/>
</dbReference>
<name>A0A914PQM5_9BILA</name>
<dbReference type="SMART" id="SM00305">
    <property type="entry name" value="HintC"/>
    <property type="match status" value="1"/>
</dbReference>
<dbReference type="Proteomes" id="UP000887578">
    <property type="component" value="Unplaced"/>
</dbReference>
<proteinExistence type="predicted"/>
<dbReference type="CDD" id="cd00081">
    <property type="entry name" value="Hint"/>
    <property type="match status" value="1"/>
</dbReference>
<dbReference type="PROSITE" id="PS50817">
    <property type="entry name" value="INTEIN_N_TER"/>
    <property type="match status" value="1"/>
</dbReference>
<sequence>MKCDRQFGETNCVGDGEWVGGIHPRSFNNERLVFRCCRNSLMETSKFQKVLDLTANDEFKNGGDVYSMGKLIGFDYISNVIKFDADQGTMYEVYVNRIFCKKSLDNVKVFKSNILPVHSISNTEDAFVETTKDENLARKYVHDHNPKVYQVPLIETQDVNTIAELQNNNILPQETSAVAEQQNNGISDEASSGACSTCTGIQVVTGTQLGTDLPLTQTTGLDASGCSIITVTCSSANPNEPISLNWAAQGINAGTTIGIGSVTETLSCNNNGQLILNEQNAGIVEQAVCVSRELLEFFGNKYFFLPPPPPPPLQPLPPPVQPIQPAQYYPVATDGGSLLNYLCFSADTLVKTIEGTKKRMDELNINDWILSGSSENGEIGYSKVMSWIHRKPNFMAEFIKFTLANGKYLKISNKHYIYKGNCENDEIATSPKKFQVVFAENVSIHDCLYTLNSKNELIETRISSIEMVQEKGIYAPLTETGTIIVNNIFASCYSNVDAKYLHYSLPSFTEVVKNVFSFFHLGHMSSSSSFSKEYDLIPGFKFMVQILKEILL</sequence>
<dbReference type="GO" id="GO:0016539">
    <property type="term" value="P:intein-mediated protein splicing"/>
    <property type="evidence" value="ECO:0007669"/>
    <property type="project" value="InterPro"/>
</dbReference>
<dbReference type="SMART" id="SM00306">
    <property type="entry name" value="HintN"/>
    <property type="match status" value="1"/>
</dbReference>
<dbReference type="InterPro" id="IPR052140">
    <property type="entry name" value="Dev_Signal_Hedgehog-like"/>
</dbReference>
<evidence type="ECO:0000313" key="4">
    <source>
        <dbReference type="Proteomes" id="UP000887578"/>
    </source>
</evidence>
<evidence type="ECO:0000256" key="1">
    <source>
        <dbReference type="ARBA" id="ARBA00022473"/>
    </source>
</evidence>
<dbReference type="InterPro" id="IPR003586">
    <property type="entry name" value="Hint_dom_C"/>
</dbReference>
<dbReference type="SUPFAM" id="SSF51294">
    <property type="entry name" value="Hedgehog/intein (Hint) domain"/>
    <property type="match status" value="1"/>
</dbReference>
<reference evidence="5" key="1">
    <citation type="submission" date="2022-11" db="UniProtKB">
        <authorList>
            <consortium name="WormBaseParasite"/>
        </authorList>
    </citation>
    <scope>IDENTIFICATION</scope>
</reference>
<dbReference type="PANTHER" id="PTHR46706">
    <property type="entry name" value="PROTEIN QUA-1-RELATED"/>
    <property type="match status" value="1"/>
</dbReference>
<evidence type="ECO:0000259" key="3">
    <source>
        <dbReference type="SMART" id="SM00306"/>
    </source>
</evidence>
<dbReference type="Pfam" id="PF01079">
    <property type="entry name" value="Hint"/>
    <property type="match status" value="1"/>
</dbReference>
<accession>A0A914PQM5</accession>
<evidence type="ECO:0000259" key="2">
    <source>
        <dbReference type="SMART" id="SM00305"/>
    </source>
</evidence>
<dbReference type="InterPro" id="IPR001767">
    <property type="entry name" value="Hedgehog_Hint"/>
</dbReference>
<dbReference type="InterPro" id="IPR003587">
    <property type="entry name" value="Hint_dom_N"/>
</dbReference>
<feature type="domain" description="Hint" evidence="3">
    <location>
        <begin position="341"/>
        <end position="452"/>
    </location>
</feature>
<protein>
    <submittedName>
        <fullName evidence="5">Uncharacterized protein</fullName>
    </submittedName>
</protein>
<dbReference type="Gene3D" id="2.170.16.10">
    <property type="entry name" value="Hedgehog/Intein (Hint) domain"/>
    <property type="match status" value="1"/>
</dbReference>
<evidence type="ECO:0000313" key="5">
    <source>
        <dbReference type="WBParaSite" id="PDA_v2.g17135.t1"/>
    </source>
</evidence>
<keyword evidence="1" id="KW-0217">Developmental protein</keyword>
<dbReference type="WBParaSite" id="PDA_v2.g17135.t1">
    <property type="protein sequence ID" value="PDA_v2.g17135.t1"/>
    <property type="gene ID" value="PDA_v2.g17135"/>
</dbReference>
<keyword evidence="4" id="KW-1185">Reference proteome</keyword>
<dbReference type="GO" id="GO:0016540">
    <property type="term" value="P:protein autoprocessing"/>
    <property type="evidence" value="ECO:0007669"/>
    <property type="project" value="InterPro"/>
</dbReference>
<dbReference type="AlphaFoldDB" id="A0A914PQM5"/>
<organism evidence="4 5">
    <name type="scientific">Panagrolaimus davidi</name>
    <dbReference type="NCBI Taxonomy" id="227884"/>
    <lineage>
        <taxon>Eukaryota</taxon>
        <taxon>Metazoa</taxon>
        <taxon>Ecdysozoa</taxon>
        <taxon>Nematoda</taxon>
        <taxon>Chromadorea</taxon>
        <taxon>Rhabditida</taxon>
        <taxon>Tylenchina</taxon>
        <taxon>Panagrolaimomorpha</taxon>
        <taxon>Panagrolaimoidea</taxon>
        <taxon>Panagrolaimidae</taxon>
        <taxon>Panagrolaimus</taxon>
    </lineage>
</organism>
<dbReference type="InterPro" id="IPR036844">
    <property type="entry name" value="Hint_dom_sf"/>
</dbReference>
<dbReference type="PANTHER" id="PTHR46706:SF12">
    <property type="entry name" value="PROTEIN QUA-1-RELATED"/>
    <property type="match status" value="1"/>
</dbReference>